<dbReference type="Proteomes" id="UP001497453">
    <property type="component" value="Chromosome 11"/>
</dbReference>
<name>A0ABP1CV99_9APHY</name>
<evidence type="ECO:0000313" key="1">
    <source>
        <dbReference type="EMBL" id="CAL1699601.1"/>
    </source>
</evidence>
<gene>
    <name evidence="1" type="ORF">GFSPODELE1_LOCUS2754</name>
</gene>
<organism evidence="1 2">
    <name type="scientific">Somion occarium</name>
    <dbReference type="NCBI Taxonomy" id="3059160"/>
    <lineage>
        <taxon>Eukaryota</taxon>
        <taxon>Fungi</taxon>
        <taxon>Dikarya</taxon>
        <taxon>Basidiomycota</taxon>
        <taxon>Agaricomycotina</taxon>
        <taxon>Agaricomycetes</taxon>
        <taxon>Polyporales</taxon>
        <taxon>Cerrenaceae</taxon>
        <taxon>Somion</taxon>
    </lineage>
</organism>
<evidence type="ECO:0000313" key="2">
    <source>
        <dbReference type="Proteomes" id="UP001497453"/>
    </source>
</evidence>
<reference evidence="2" key="1">
    <citation type="submission" date="2024-04" db="EMBL/GenBank/DDBJ databases">
        <authorList>
            <person name="Shaw F."/>
            <person name="Minotto A."/>
        </authorList>
    </citation>
    <scope>NUCLEOTIDE SEQUENCE [LARGE SCALE GENOMIC DNA]</scope>
</reference>
<proteinExistence type="predicted"/>
<dbReference type="EMBL" id="OZ037954">
    <property type="protein sequence ID" value="CAL1699601.1"/>
    <property type="molecule type" value="Genomic_DNA"/>
</dbReference>
<accession>A0ABP1CV99</accession>
<sequence length="113" mass="12905">MHARFPFILIYILKPGQPREAILDYSVVHLQVTEANRSNRNVKQSLRNSGFIHQFALTLLAYKLKIHEKYAVPTGLGSWNLHEERRLNGGPVQLTLCVSSARLPWRSHDSCAL</sequence>
<protein>
    <submittedName>
        <fullName evidence="1">Uncharacterized protein</fullName>
    </submittedName>
</protein>
<keyword evidence="2" id="KW-1185">Reference proteome</keyword>